<sequence>MNSDHGGPAPDPQMVRQAIHWLLRLNNDGGNARVQRQCATWRAADRRHELAWQRIQSLSQEVAGHYRAVPGAGLALETSAQRLDRRQALKLLGVVGLMGSTGWLGKDLEQWQQWSSDYATGVGERRTYTLPDGSQLQLNTRSAADLRFSTQQRLLSLKHGEILLTCQPDPQGRPLRVNNRDGLFEASQGRFALRQQDDCTRLSVARGQVAIYPARGGPLTWARAGQSWQVDSAGARQVAVPEMDLGAWADGLIVTRDMRLQAFLEELGRYRHGYLSCAADIAELRLSGVFRLDDTDKLLALLPQTLPVRLHSRTRYWVRLERSV</sequence>
<proteinExistence type="predicted"/>
<dbReference type="PANTHER" id="PTHR30273:SF2">
    <property type="entry name" value="PROTEIN FECR"/>
    <property type="match status" value="1"/>
</dbReference>
<dbReference type="Pfam" id="PF16220">
    <property type="entry name" value="DUF4880"/>
    <property type="match status" value="1"/>
</dbReference>
<evidence type="ECO:0000259" key="2">
    <source>
        <dbReference type="Pfam" id="PF16220"/>
    </source>
</evidence>
<feature type="domain" description="FecR N-terminal" evidence="2">
    <location>
        <begin position="16"/>
        <end position="58"/>
    </location>
</feature>
<organism evidence="3 4">
    <name type="scientific">Pseudomonas eucalypticola</name>
    <dbReference type="NCBI Taxonomy" id="2599595"/>
    <lineage>
        <taxon>Bacteria</taxon>
        <taxon>Pseudomonadati</taxon>
        <taxon>Pseudomonadota</taxon>
        <taxon>Gammaproteobacteria</taxon>
        <taxon>Pseudomonadales</taxon>
        <taxon>Pseudomonadaceae</taxon>
        <taxon>Pseudomonas</taxon>
    </lineage>
</organism>
<name>A0A7D5DDM4_9PSED</name>
<evidence type="ECO:0000313" key="3">
    <source>
        <dbReference type="EMBL" id="QKZ07441.1"/>
    </source>
</evidence>
<dbReference type="PANTHER" id="PTHR30273">
    <property type="entry name" value="PERIPLASMIC SIGNAL SENSOR AND SIGMA FACTOR ACTIVATOR FECR-RELATED"/>
    <property type="match status" value="1"/>
</dbReference>
<dbReference type="Proteomes" id="UP000509568">
    <property type="component" value="Chromosome"/>
</dbReference>
<evidence type="ECO:0000313" key="4">
    <source>
        <dbReference type="Proteomes" id="UP000509568"/>
    </source>
</evidence>
<protein>
    <submittedName>
        <fullName evidence="3">FecR family protein</fullName>
    </submittedName>
</protein>
<dbReference type="InterPro" id="IPR032623">
    <property type="entry name" value="FecR_N"/>
</dbReference>
<gene>
    <name evidence="3" type="ORF">HWQ56_28115</name>
</gene>
<dbReference type="EMBL" id="CP056030">
    <property type="protein sequence ID" value="QKZ07441.1"/>
    <property type="molecule type" value="Genomic_DNA"/>
</dbReference>
<feature type="domain" description="FecR protein" evidence="1">
    <location>
        <begin position="117"/>
        <end position="209"/>
    </location>
</feature>
<dbReference type="AlphaFoldDB" id="A0A7D5DDM4"/>
<dbReference type="KEGG" id="pez:HWQ56_28115"/>
<dbReference type="Gene3D" id="2.60.120.1440">
    <property type="match status" value="1"/>
</dbReference>
<reference evidence="3 4" key="1">
    <citation type="submission" date="2020-06" db="EMBL/GenBank/DDBJ databases">
        <title>Pseudomonas eucalypticola sp. nov., an endophyte of Eucalyptus dunnii leaves with biocontrol ability of eucalyptus leaf blight.</title>
        <authorList>
            <person name="Liu Y."/>
            <person name="Song Z."/>
            <person name="Zeng H."/>
            <person name="Lu M."/>
            <person name="Wang X."/>
            <person name="Lian X."/>
            <person name="Zhang Q."/>
        </authorList>
    </citation>
    <scope>NUCLEOTIDE SEQUENCE [LARGE SCALE GENOMIC DNA]</scope>
    <source>
        <strain evidence="3 4">NP-1</strain>
    </source>
</reference>
<dbReference type="InterPro" id="IPR006860">
    <property type="entry name" value="FecR"/>
</dbReference>
<keyword evidence="4" id="KW-1185">Reference proteome</keyword>
<dbReference type="PIRSF" id="PIRSF018266">
    <property type="entry name" value="FecR"/>
    <property type="match status" value="1"/>
</dbReference>
<accession>A0A7D5DDM4</accession>
<dbReference type="Pfam" id="PF04773">
    <property type="entry name" value="FecR"/>
    <property type="match status" value="1"/>
</dbReference>
<dbReference type="GO" id="GO:0016989">
    <property type="term" value="F:sigma factor antagonist activity"/>
    <property type="evidence" value="ECO:0007669"/>
    <property type="project" value="TreeGrafter"/>
</dbReference>
<dbReference type="RefSeq" id="WP_176572263.1">
    <property type="nucleotide sequence ID" value="NZ_CP056030.1"/>
</dbReference>
<dbReference type="InterPro" id="IPR012373">
    <property type="entry name" value="Ferrdict_sens_TM"/>
</dbReference>
<evidence type="ECO:0000259" key="1">
    <source>
        <dbReference type="Pfam" id="PF04773"/>
    </source>
</evidence>